<dbReference type="GeneID" id="34619764"/>
<dbReference type="AlphaFoldDB" id="A0A6P6S1D4"/>
<evidence type="ECO:0000313" key="3">
    <source>
        <dbReference type="Proteomes" id="UP000515125"/>
    </source>
</evidence>
<gene>
    <name evidence="4" type="primary">LOC34619764</name>
</gene>
<dbReference type="OrthoDB" id="347776at2759"/>
<feature type="coiled-coil region" evidence="1">
    <location>
        <begin position="248"/>
        <end position="387"/>
    </location>
</feature>
<evidence type="ECO:0000256" key="1">
    <source>
        <dbReference type="SAM" id="Coils"/>
    </source>
</evidence>
<evidence type="ECO:0000256" key="2">
    <source>
        <dbReference type="SAM" id="MobiDB-lite"/>
    </source>
</evidence>
<sequence length="662" mass="74322">MKRLWTRANSKPTETKNDTGERSPARAESLPVHRWLQSRHNSFTSEATCRKAEDSLCSPPSTHRDPVGPCSSEHCQAVVARLQHQLQNLKEEKSQLESLISMQRQTLHQIDRVSIEEKLTSSSDAIQSLNEHIIDLRKLLEAKDEEAEKLRTELAEVHEAERQAKKLAAEETAKFAKAYADLNEHTNHLKLLEQKLGAVEVLLHPDSPKTEKSSRAGRGSGGRNEPNTSADRTAEQISGESALLPAAVATLVEEIHEARANAASLKRQLTQTQEKAQVGWSSREKDVELESLRKSLVKLQEKAEKAESVLRLGSTDKLESLATRNSELVAELAEREESVVSLRRQLTETQGQAQEAEALMKEKDVELESLRKSLVKLQEKAEKAESVLRLGSTDKLESLATRNVGEPESDGARFPGSMEERLSQEYSFAQKRINPTEQAAAEDAQHSSMLNSVAQEVERRLQQQLQSIKCEHEKLKKENNKLKQTLMNVAQKTVDKENEIQLKEKEFEALRGKLKAAAHNAEGCKYLAQMEKERRIAQVTHLRCRLAESERQIQQQQVLSNMQKKESVKPIGDLQQHRGQFHPTEPLISVHSASKPQFEASSIKVLASHTHIDSGKSGLGQRSKGDISQLVRMGDTQMFRNILLEPQCDSVLKIVMPRAPRT</sequence>
<dbReference type="RefSeq" id="XP_026193452.1">
    <property type="nucleotide sequence ID" value="XM_026337667.1"/>
</dbReference>
<keyword evidence="3" id="KW-1185">Reference proteome</keyword>
<organism evidence="3 4">
    <name type="scientific">Cyclospora cayetanensis</name>
    <dbReference type="NCBI Taxonomy" id="88456"/>
    <lineage>
        <taxon>Eukaryota</taxon>
        <taxon>Sar</taxon>
        <taxon>Alveolata</taxon>
        <taxon>Apicomplexa</taxon>
        <taxon>Conoidasida</taxon>
        <taxon>Coccidia</taxon>
        <taxon>Eucoccidiorida</taxon>
        <taxon>Eimeriorina</taxon>
        <taxon>Eimeriidae</taxon>
        <taxon>Cyclospora</taxon>
    </lineage>
</organism>
<accession>A0A6P6S1D4</accession>
<feature type="region of interest" description="Disordered" evidence="2">
    <location>
        <begin position="204"/>
        <end position="239"/>
    </location>
</feature>
<protein>
    <submittedName>
        <fullName evidence="4">COP1-interactive protein 1</fullName>
    </submittedName>
</protein>
<dbReference type="PANTHER" id="PTHR23159">
    <property type="entry name" value="CENTROSOMAL PROTEIN 2"/>
    <property type="match status" value="1"/>
</dbReference>
<feature type="coiled-coil region" evidence="1">
    <location>
        <begin position="454"/>
        <end position="520"/>
    </location>
</feature>
<dbReference type="PANTHER" id="PTHR23159:SF31">
    <property type="entry name" value="CENTROSOME-ASSOCIATED PROTEIN CEP250 ISOFORM X1"/>
    <property type="match status" value="1"/>
</dbReference>
<feature type="coiled-coil region" evidence="1">
    <location>
        <begin position="72"/>
        <end position="170"/>
    </location>
</feature>
<evidence type="ECO:0000313" key="4">
    <source>
        <dbReference type="RefSeq" id="XP_026193452.1"/>
    </source>
</evidence>
<feature type="region of interest" description="Disordered" evidence="2">
    <location>
        <begin position="1"/>
        <end position="31"/>
    </location>
</feature>
<reference evidence="4" key="1">
    <citation type="submission" date="2025-08" db="UniProtKB">
        <authorList>
            <consortium name="RefSeq"/>
        </authorList>
    </citation>
    <scope>IDENTIFICATION</scope>
</reference>
<proteinExistence type="predicted"/>
<dbReference type="Proteomes" id="UP000515125">
    <property type="component" value="Unplaced"/>
</dbReference>
<feature type="compositionally biased region" description="Polar residues" evidence="2">
    <location>
        <begin position="225"/>
        <end position="239"/>
    </location>
</feature>
<name>A0A6P6S1D4_9EIME</name>
<feature type="compositionally biased region" description="Basic and acidic residues" evidence="2">
    <location>
        <begin position="13"/>
        <end position="25"/>
    </location>
</feature>
<keyword evidence="1" id="KW-0175">Coiled coil</keyword>